<comment type="caution">
    <text evidence="1">The sequence shown here is derived from an EMBL/GenBank/DDBJ whole genome shotgun (WGS) entry which is preliminary data.</text>
</comment>
<reference evidence="1" key="2">
    <citation type="journal article" date="2015" name="Genome Biol.">
        <title>Comparative genomics of Steinernema reveals deeply conserved gene regulatory networks.</title>
        <authorList>
            <person name="Dillman A.R."/>
            <person name="Macchietto M."/>
            <person name="Porter C.F."/>
            <person name="Rogers A."/>
            <person name="Williams B."/>
            <person name="Antoshechkin I."/>
            <person name="Lee M.M."/>
            <person name="Goodwin Z."/>
            <person name="Lu X."/>
            <person name="Lewis E.E."/>
            <person name="Goodrich-Blair H."/>
            <person name="Stock S.P."/>
            <person name="Adams B.J."/>
            <person name="Sternberg P.W."/>
            <person name="Mortazavi A."/>
        </authorList>
    </citation>
    <scope>NUCLEOTIDE SEQUENCE [LARGE SCALE GENOMIC DNA]</scope>
    <source>
        <strain evidence="1">ALL</strain>
    </source>
</reference>
<protein>
    <submittedName>
        <fullName evidence="1">Uncharacterized protein</fullName>
    </submittedName>
</protein>
<gene>
    <name evidence="1" type="ORF">L596_006559</name>
</gene>
<accession>A0A4U8V2F5</accession>
<reference evidence="1" key="1">
    <citation type="submission" date="2013-11" db="EMBL/GenBank/DDBJ databases">
        <authorList>
            <person name="Sternberg P."/>
            <person name="Dillman A."/>
            <person name="Macchietto M."/>
        </authorList>
    </citation>
    <scope>NUCLEOTIDE SEQUENCE</scope>
    <source>
        <strain evidence="1">ALL</strain>
    </source>
</reference>
<reference evidence="1" key="3">
    <citation type="journal article" date="2019" name="G3 (Bethesda)">
        <title>Hybrid Assembly of the Genome of the Entomopathogenic Nematode Steinernema carpocapsae Identifies the X-Chromosome.</title>
        <authorList>
            <person name="Serra L."/>
            <person name="Macchietto M."/>
            <person name="Macias-Munoz A."/>
            <person name="McGill C.J."/>
            <person name="Rodriguez I.M."/>
            <person name="Rodriguez B."/>
            <person name="Murad R."/>
            <person name="Mortazavi A."/>
        </authorList>
    </citation>
    <scope>NUCLEOTIDE SEQUENCE [LARGE SCALE GENOMIC DNA]</scope>
    <source>
        <strain evidence="1">ALL</strain>
    </source>
</reference>
<proteinExistence type="predicted"/>
<evidence type="ECO:0000313" key="1">
    <source>
        <dbReference type="EMBL" id="TMS40140.1"/>
    </source>
</evidence>
<organism evidence="1">
    <name type="scientific">Steinernema carpocapsae</name>
    <name type="common">Entomopathogenic nematode</name>
    <dbReference type="NCBI Taxonomy" id="34508"/>
    <lineage>
        <taxon>Eukaryota</taxon>
        <taxon>Metazoa</taxon>
        <taxon>Ecdysozoa</taxon>
        <taxon>Nematoda</taxon>
        <taxon>Chromadorea</taxon>
        <taxon>Rhabditida</taxon>
        <taxon>Tylenchina</taxon>
        <taxon>Panagrolaimomorpha</taxon>
        <taxon>Strongyloidoidea</taxon>
        <taxon>Steinernematidae</taxon>
        <taxon>Steinernema</taxon>
    </lineage>
</organism>
<name>A0A4U8V2F5_STECR</name>
<dbReference type="EMBL" id="AZBU02000001">
    <property type="protein sequence ID" value="TMS40140.1"/>
    <property type="molecule type" value="Genomic_DNA"/>
</dbReference>
<sequence>MYDEMISKPHEYDVWIEGQLKWTQFQPLSFTASFSTRATRLKVNSGIRSVLKNEQASPGMYLRSFDPYRNLLEDDRDEEEQVEEFPNSYAFGKLSLQELPKLLLTSVSRCPALYEFLALHCAVFDTDLQFIPNPEALEVAYSVLKMFRTILRQAFPKDPKIWMFSITVTAAMMTMYIRRENNKPKQLPKDLHPAEGEFESD</sequence>
<dbReference type="AlphaFoldDB" id="A0A4U8V2F5"/>